<evidence type="ECO:0000256" key="1">
    <source>
        <dbReference type="SAM" id="MobiDB-lite"/>
    </source>
</evidence>
<dbReference type="EMBL" id="JXAK01000005">
    <property type="protein sequence ID" value="KIL41811.1"/>
    <property type="molecule type" value="Genomic_DNA"/>
</dbReference>
<name>A0ABR5ALH4_9BACL</name>
<reference evidence="2 3" key="1">
    <citation type="submission" date="2014-12" db="EMBL/GenBank/DDBJ databases">
        <title>Draft genome sequence of Paenibacillus kamchatkensis strain B-2647.</title>
        <authorList>
            <person name="Karlyshev A.V."/>
            <person name="Kudryashova E.B."/>
        </authorList>
    </citation>
    <scope>NUCLEOTIDE SEQUENCE [LARGE SCALE GENOMIC DNA]</scope>
    <source>
        <strain evidence="2 3">VKM B-2647</strain>
    </source>
</reference>
<evidence type="ECO:0000313" key="3">
    <source>
        <dbReference type="Proteomes" id="UP000031967"/>
    </source>
</evidence>
<accession>A0ABR5ALH4</accession>
<organism evidence="2 3">
    <name type="scientific">Gordoniibacillus kamchatkensis</name>
    <dbReference type="NCBI Taxonomy" id="1590651"/>
    <lineage>
        <taxon>Bacteria</taxon>
        <taxon>Bacillati</taxon>
        <taxon>Bacillota</taxon>
        <taxon>Bacilli</taxon>
        <taxon>Bacillales</taxon>
        <taxon>Paenibacillaceae</taxon>
        <taxon>Gordoniibacillus</taxon>
    </lineage>
</organism>
<evidence type="ECO:0000313" key="2">
    <source>
        <dbReference type="EMBL" id="KIL41811.1"/>
    </source>
</evidence>
<protein>
    <submittedName>
        <fullName evidence="2">Uncharacterized protein</fullName>
    </submittedName>
</protein>
<comment type="caution">
    <text evidence="2">The sequence shown here is derived from an EMBL/GenBank/DDBJ whole genome shotgun (WGS) entry which is preliminary data.</text>
</comment>
<feature type="compositionally biased region" description="Acidic residues" evidence="1">
    <location>
        <begin position="86"/>
        <end position="97"/>
    </location>
</feature>
<keyword evidence="3" id="KW-1185">Reference proteome</keyword>
<gene>
    <name evidence="2" type="ORF">SD70_04085</name>
</gene>
<proteinExistence type="predicted"/>
<dbReference type="Proteomes" id="UP000031967">
    <property type="component" value="Unassembled WGS sequence"/>
</dbReference>
<feature type="compositionally biased region" description="Basic and acidic residues" evidence="1">
    <location>
        <begin position="56"/>
        <end position="72"/>
    </location>
</feature>
<sequence length="150" mass="16873">MKKRRSTVYVRPGKDVTLYIPAETPPEVIDYLNRLKAEGIFSQGVMDILAAHVQGRRDTARGHEHANPHADARFPASEPAAPMPADIEDFGADDELLEPATYRPPAAAWMEDWPDPEPSRPEPSRKLNMAQIFSLSRKNTGKLLDRRDDE</sequence>
<feature type="region of interest" description="Disordered" evidence="1">
    <location>
        <begin position="56"/>
        <end position="126"/>
    </location>
</feature>
<dbReference type="RefSeq" id="WP_041045927.1">
    <property type="nucleotide sequence ID" value="NZ_JXAK01000005.1"/>
</dbReference>